<comment type="caution">
    <text evidence="1">The sequence shown here is derived from an EMBL/GenBank/DDBJ whole genome shotgun (WGS) entry which is preliminary data.</text>
</comment>
<dbReference type="EMBL" id="JBBEGN010000023">
    <property type="protein sequence ID" value="MEJ2871467.1"/>
    <property type="molecule type" value="Genomic_DNA"/>
</dbReference>
<accession>A0ABU8MWE4</accession>
<organism evidence="1 2">
    <name type="scientific">Actinomycetospora aurantiaca</name>
    <dbReference type="NCBI Taxonomy" id="3129233"/>
    <lineage>
        <taxon>Bacteria</taxon>
        <taxon>Bacillati</taxon>
        <taxon>Actinomycetota</taxon>
        <taxon>Actinomycetes</taxon>
        <taxon>Pseudonocardiales</taxon>
        <taxon>Pseudonocardiaceae</taxon>
        <taxon>Actinomycetospora</taxon>
    </lineage>
</organism>
<proteinExistence type="predicted"/>
<dbReference type="Proteomes" id="UP001385809">
    <property type="component" value="Unassembled WGS sequence"/>
</dbReference>
<evidence type="ECO:0000313" key="2">
    <source>
        <dbReference type="Proteomes" id="UP001385809"/>
    </source>
</evidence>
<gene>
    <name evidence="1" type="ORF">WCD74_27155</name>
</gene>
<name>A0ABU8MWE4_9PSEU</name>
<reference evidence="1 2" key="1">
    <citation type="submission" date="2024-03" db="EMBL/GenBank/DDBJ databases">
        <title>Actinomycetospora sp. OC33-EN08, a novel actinomycete isolated from wild orchid (Aerides multiflora).</title>
        <authorList>
            <person name="Suriyachadkun C."/>
        </authorList>
    </citation>
    <scope>NUCLEOTIDE SEQUENCE [LARGE SCALE GENOMIC DNA]</scope>
    <source>
        <strain evidence="1 2">OC33-EN08</strain>
    </source>
</reference>
<protein>
    <submittedName>
        <fullName evidence="1">Uncharacterized protein</fullName>
    </submittedName>
</protein>
<dbReference type="RefSeq" id="WP_337698035.1">
    <property type="nucleotide sequence ID" value="NZ_JBBEGN010000023.1"/>
</dbReference>
<evidence type="ECO:0000313" key="1">
    <source>
        <dbReference type="EMBL" id="MEJ2871467.1"/>
    </source>
</evidence>
<sequence length="57" mass="5915">MMIAGLALRALGPVLRASAMILGPVAAVLAWGAVENEIDRRRNADADAGRATKVTRG</sequence>
<keyword evidence="2" id="KW-1185">Reference proteome</keyword>